<dbReference type="EMBL" id="JBHMFI010000001">
    <property type="protein sequence ID" value="MFB9071521.1"/>
    <property type="molecule type" value="Genomic_DNA"/>
</dbReference>
<name>A0ABV5FXV8_9MICC</name>
<gene>
    <name evidence="1" type="ORF">ACFFX0_10020</name>
</gene>
<proteinExistence type="predicted"/>
<keyword evidence="2" id="KW-1185">Reference proteome</keyword>
<evidence type="ECO:0000313" key="1">
    <source>
        <dbReference type="EMBL" id="MFB9071521.1"/>
    </source>
</evidence>
<organism evidence="1 2">
    <name type="scientific">Citricoccus parietis</name>
    <dbReference type="NCBI Taxonomy" id="592307"/>
    <lineage>
        <taxon>Bacteria</taxon>
        <taxon>Bacillati</taxon>
        <taxon>Actinomycetota</taxon>
        <taxon>Actinomycetes</taxon>
        <taxon>Micrococcales</taxon>
        <taxon>Micrococcaceae</taxon>
        <taxon>Citricoccus</taxon>
    </lineage>
</organism>
<reference evidence="1 2" key="1">
    <citation type="submission" date="2024-09" db="EMBL/GenBank/DDBJ databases">
        <authorList>
            <person name="Sun Q."/>
            <person name="Mori K."/>
        </authorList>
    </citation>
    <scope>NUCLEOTIDE SEQUENCE [LARGE SCALE GENOMIC DNA]</scope>
    <source>
        <strain evidence="1 2">CCM 7609</strain>
    </source>
</reference>
<accession>A0ABV5FXV8</accession>
<comment type="caution">
    <text evidence="1">The sequence shown here is derived from an EMBL/GenBank/DDBJ whole genome shotgun (WGS) entry which is preliminary data.</text>
</comment>
<protein>
    <submittedName>
        <fullName evidence="1">Uncharacterized protein</fullName>
    </submittedName>
</protein>
<dbReference type="Proteomes" id="UP001589575">
    <property type="component" value="Unassembled WGS sequence"/>
</dbReference>
<evidence type="ECO:0000313" key="2">
    <source>
        <dbReference type="Proteomes" id="UP001589575"/>
    </source>
</evidence>
<sequence length="88" mass="8983">MLRLGLAEAAAVIRDDAVTGGGQRADLVRPGLSVQRPAVDQDHWLPGSSGVLVVQLVLVGAGDGSHPVGPFVEGCGSRRSCLCAGRHS</sequence>